<name>A0ABR1DRM4_NECAM</name>
<organism evidence="2 3">
    <name type="scientific">Necator americanus</name>
    <name type="common">Human hookworm</name>
    <dbReference type="NCBI Taxonomy" id="51031"/>
    <lineage>
        <taxon>Eukaryota</taxon>
        <taxon>Metazoa</taxon>
        <taxon>Ecdysozoa</taxon>
        <taxon>Nematoda</taxon>
        <taxon>Chromadorea</taxon>
        <taxon>Rhabditida</taxon>
        <taxon>Rhabditina</taxon>
        <taxon>Rhabditomorpha</taxon>
        <taxon>Strongyloidea</taxon>
        <taxon>Ancylostomatidae</taxon>
        <taxon>Bunostominae</taxon>
        <taxon>Necator</taxon>
    </lineage>
</organism>
<evidence type="ECO:0008006" key="4">
    <source>
        <dbReference type="Google" id="ProtNLM"/>
    </source>
</evidence>
<keyword evidence="1" id="KW-0812">Transmembrane</keyword>
<protein>
    <recommendedName>
        <fullName evidence="4">G-protein coupled receptors family 1 profile domain-containing protein</fullName>
    </recommendedName>
</protein>
<feature type="transmembrane region" description="Helical" evidence="1">
    <location>
        <begin position="21"/>
        <end position="47"/>
    </location>
</feature>
<sequence length="199" mass="22904">MSGEFEWPESSLHVWMMVSRVQFWLILIIIFVSVAVIARALITLFHLKRSYHFQFLIWIVFADLTTLLIILIDIMSQSLFISMKGPILCKVLLFLSNTAACFVNWVWFVMFVQRCAAILFPLKRDHRGFFGILLNTKKLIIGTAIVAVITQSWPLVLVTERYVSTGDGLIAVTCERDTKIMRFALQFLGIYLQKHSIQG</sequence>
<accession>A0ABR1DRM4</accession>
<keyword evidence="1" id="KW-0472">Membrane</keyword>
<comment type="caution">
    <text evidence="2">The sequence shown here is derived from an EMBL/GenBank/DDBJ whole genome shotgun (WGS) entry which is preliminary data.</text>
</comment>
<evidence type="ECO:0000313" key="2">
    <source>
        <dbReference type="EMBL" id="KAK6752111.1"/>
    </source>
</evidence>
<keyword evidence="1" id="KW-1133">Transmembrane helix</keyword>
<dbReference type="SUPFAM" id="SSF81321">
    <property type="entry name" value="Family A G protein-coupled receptor-like"/>
    <property type="match status" value="1"/>
</dbReference>
<keyword evidence="3" id="KW-1185">Reference proteome</keyword>
<dbReference type="EMBL" id="JAVFWL010000004">
    <property type="protein sequence ID" value="KAK6752111.1"/>
    <property type="molecule type" value="Genomic_DNA"/>
</dbReference>
<evidence type="ECO:0000256" key="1">
    <source>
        <dbReference type="SAM" id="Phobius"/>
    </source>
</evidence>
<gene>
    <name evidence="2" type="primary">Necator_chrIV.g16791</name>
    <name evidence="2" type="ORF">RB195_003494</name>
</gene>
<evidence type="ECO:0000313" key="3">
    <source>
        <dbReference type="Proteomes" id="UP001303046"/>
    </source>
</evidence>
<dbReference type="Gene3D" id="1.20.1070.10">
    <property type="entry name" value="Rhodopsin 7-helix transmembrane proteins"/>
    <property type="match status" value="1"/>
</dbReference>
<proteinExistence type="predicted"/>
<dbReference type="PANTHER" id="PTHR24224:SF1">
    <property type="entry name" value="G-PROTEIN COUPLED RECEPTORS FAMILY 1 PROFILE DOMAIN-CONTAINING PROTEIN"/>
    <property type="match status" value="1"/>
</dbReference>
<dbReference type="Proteomes" id="UP001303046">
    <property type="component" value="Unassembled WGS sequence"/>
</dbReference>
<dbReference type="InterPro" id="IPR052665">
    <property type="entry name" value="Neuropeptide-GPCR"/>
</dbReference>
<dbReference type="PANTHER" id="PTHR24224">
    <property type="entry name" value="CARDIOACCELERATORY PEPTIDE RECEPTOR-RELATED"/>
    <property type="match status" value="1"/>
</dbReference>
<feature type="transmembrane region" description="Helical" evidence="1">
    <location>
        <begin position="53"/>
        <end position="75"/>
    </location>
</feature>
<reference evidence="2 3" key="1">
    <citation type="submission" date="2023-08" db="EMBL/GenBank/DDBJ databases">
        <title>A Necator americanus chromosomal reference genome.</title>
        <authorList>
            <person name="Ilik V."/>
            <person name="Petrzelkova K.J."/>
            <person name="Pardy F."/>
            <person name="Fuh T."/>
            <person name="Niatou-Singa F.S."/>
            <person name="Gouil Q."/>
            <person name="Baker L."/>
            <person name="Ritchie M.E."/>
            <person name="Jex A.R."/>
            <person name="Gazzola D."/>
            <person name="Li H."/>
            <person name="Toshio Fujiwara R."/>
            <person name="Zhan B."/>
            <person name="Aroian R.V."/>
            <person name="Pafco B."/>
            <person name="Schwarz E.M."/>
        </authorList>
    </citation>
    <scope>NUCLEOTIDE SEQUENCE [LARGE SCALE GENOMIC DNA]</scope>
    <source>
        <strain evidence="2 3">Aroian</strain>
        <tissue evidence="2">Whole animal</tissue>
    </source>
</reference>
<feature type="transmembrane region" description="Helical" evidence="1">
    <location>
        <begin position="128"/>
        <end position="149"/>
    </location>
</feature>
<feature type="transmembrane region" description="Helical" evidence="1">
    <location>
        <begin position="87"/>
        <end position="108"/>
    </location>
</feature>